<dbReference type="OrthoDB" id="23833at2157"/>
<evidence type="ECO:0000256" key="7">
    <source>
        <dbReference type="PIRSR" id="PIRSR000068-1"/>
    </source>
</evidence>
<feature type="binding site" evidence="7">
    <location>
        <position position="52"/>
    </location>
    <ligand>
        <name>[3Fe-4S] cluster</name>
        <dbReference type="ChEBI" id="CHEBI:21137"/>
    </ligand>
</feature>
<name>A0A0W1SMK5_9EURY</name>
<dbReference type="PANTHER" id="PTHR43687:SF5">
    <property type="entry name" value="4FE-4S FERREDOXIN-TYPE DOMAIN-CONTAINING PROTEIN"/>
    <property type="match status" value="1"/>
</dbReference>
<dbReference type="GO" id="GO:0051538">
    <property type="term" value="F:3 iron, 4 sulfur cluster binding"/>
    <property type="evidence" value="ECO:0007669"/>
    <property type="project" value="UniProtKB-KW"/>
</dbReference>
<keyword evidence="5 6" id="KW-0411">Iron-sulfur</keyword>
<proteinExistence type="predicted"/>
<dbReference type="GO" id="GO:0008270">
    <property type="term" value="F:zinc ion binding"/>
    <property type="evidence" value="ECO:0007669"/>
    <property type="project" value="InterPro"/>
</dbReference>
<dbReference type="GO" id="GO:0016491">
    <property type="term" value="F:oxidoreductase activity"/>
    <property type="evidence" value="ECO:0007669"/>
    <property type="project" value="UniProtKB-ARBA"/>
</dbReference>
<reference evidence="10 11" key="1">
    <citation type="submission" date="2015-12" db="EMBL/GenBank/DDBJ databases">
        <title>Haloferax profundi sp. nov. isolated from the Discovery deep brine-seawater interface in the Red Sea.</title>
        <authorList>
            <person name="Zhang G."/>
            <person name="Stingl U."/>
            <person name="Rashid M."/>
        </authorList>
    </citation>
    <scope>NUCLEOTIDE SEQUENCE [LARGE SCALE GENOMIC DNA]</scope>
    <source>
        <strain evidence="10 11">SB29</strain>
    </source>
</reference>
<evidence type="ECO:0000259" key="9">
    <source>
        <dbReference type="PROSITE" id="PS51379"/>
    </source>
</evidence>
<feature type="binding site" evidence="7">
    <location>
        <position position="46"/>
    </location>
    <ligand>
        <name>[3Fe-4S] cluster</name>
        <dbReference type="ChEBI" id="CHEBI:21137"/>
    </ligand>
</feature>
<comment type="caution">
    <text evidence="10">The sequence shown here is derived from an EMBL/GenBank/DDBJ whole genome shotgun (WGS) entry which is preliminary data.</text>
</comment>
<feature type="region of interest" description="Disordered" evidence="8">
    <location>
        <begin position="1"/>
        <end position="21"/>
    </location>
</feature>
<feature type="binding site" evidence="7">
    <location>
        <position position="35"/>
    </location>
    <ligand>
        <name>Zn(2+)</name>
        <dbReference type="ChEBI" id="CHEBI:29105"/>
    </ligand>
</feature>
<feature type="binding site" evidence="7">
    <location>
        <position position="87"/>
    </location>
    <ligand>
        <name>[4Fe-4S] cluster</name>
        <dbReference type="ChEBI" id="CHEBI:49883"/>
    </ligand>
</feature>
<dbReference type="AlphaFoldDB" id="A0A0W1SMK5"/>
<comment type="cofactor">
    <cofactor evidence="6 7">
        <name>Zn(2+)</name>
        <dbReference type="ChEBI" id="CHEBI:29105"/>
    </cofactor>
    <text evidence="6 7">Binds 1 zinc ion.</text>
</comment>
<sequence>MPIDPSFEENRERVDDGSGVAVWGPTDPPEKLGIHGTHVAVDFDICLADGACLEDCPVDVFTWVDTPGHPESDIKAEPTHEDQCIDCMLCVDVCPVDAIDVDPGRAGRI</sequence>
<comment type="cofactor">
    <cofactor evidence="6 7">
        <name>[3Fe-4S] cluster</name>
        <dbReference type="ChEBI" id="CHEBI:21137"/>
    </cofactor>
    <text evidence="6 7">Binds 1 [3Fe-4S] cluster.</text>
</comment>
<dbReference type="PIRSF" id="PIRSF000068">
    <property type="entry name" value="Zn_Fdx_Sulfol"/>
    <property type="match status" value="1"/>
</dbReference>
<keyword evidence="6" id="KW-0813">Transport</keyword>
<feature type="binding site" evidence="7">
    <location>
        <position position="56"/>
    </location>
    <ligand>
        <name>[4Fe-4S] cluster</name>
        <dbReference type="ChEBI" id="CHEBI:49883"/>
    </ligand>
</feature>
<keyword evidence="6" id="KW-0249">Electron transport</keyword>
<dbReference type="Gene3D" id="3.30.70.20">
    <property type="match status" value="1"/>
</dbReference>
<dbReference type="InterPro" id="IPR017896">
    <property type="entry name" value="4Fe4S_Fe-S-bd"/>
</dbReference>
<evidence type="ECO:0000313" key="11">
    <source>
        <dbReference type="Proteomes" id="UP000053157"/>
    </source>
</evidence>
<dbReference type="PROSITE" id="PS51379">
    <property type="entry name" value="4FE4S_FER_2"/>
    <property type="match status" value="2"/>
</dbReference>
<dbReference type="PROSITE" id="PS00198">
    <property type="entry name" value="4FE4S_FER_1"/>
    <property type="match status" value="1"/>
</dbReference>
<dbReference type="Proteomes" id="UP000053157">
    <property type="component" value="Unassembled WGS sequence"/>
</dbReference>
<evidence type="ECO:0000256" key="5">
    <source>
        <dbReference type="ARBA" id="ARBA00023014"/>
    </source>
</evidence>
<feature type="binding site" evidence="7">
    <location>
        <position position="90"/>
    </location>
    <ligand>
        <name>[4Fe-4S] cluster</name>
        <dbReference type="ChEBI" id="CHEBI:49883"/>
    </ligand>
</feature>
<evidence type="ECO:0000256" key="3">
    <source>
        <dbReference type="ARBA" id="ARBA00022833"/>
    </source>
</evidence>
<feature type="binding site" evidence="7">
    <location>
        <position position="94"/>
    </location>
    <ligand>
        <name>[3Fe-4S] cluster</name>
        <dbReference type="ChEBI" id="CHEBI:21137"/>
    </ligand>
</feature>
<keyword evidence="2 6" id="KW-0479">Metal-binding</keyword>
<keyword evidence="6 7" id="KW-0003">3Fe-4S</keyword>
<dbReference type="RefSeq" id="WP_058572090.1">
    <property type="nucleotide sequence ID" value="NZ_LOPV01000171.1"/>
</dbReference>
<comment type="cofactor">
    <cofactor evidence="6 7">
        <name>[4Fe-4S] cluster</name>
        <dbReference type="ChEBI" id="CHEBI:49883"/>
    </cofactor>
    <text evidence="6 7">Binds 1 [4Fe-4S] cluster.</text>
</comment>
<evidence type="ECO:0000256" key="4">
    <source>
        <dbReference type="ARBA" id="ARBA00023004"/>
    </source>
</evidence>
<evidence type="ECO:0000313" key="10">
    <source>
        <dbReference type="EMBL" id="KTG27503.1"/>
    </source>
</evidence>
<evidence type="ECO:0000256" key="1">
    <source>
        <dbReference type="ARBA" id="ARBA00022485"/>
    </source>
</evidence>
<dbReference type="Pfam" id="PF00037">
    <property type="entry name" value="Fer4"/>
    <property type="match status" value="1"/>
</dbReference>
<organism evidence="10 11">
    <name type="scientific">Haloferax profundi</name>
    <dbReference type="NCBI Taxonomy" id="1544718"/>
    <lineage>
        <taxon>Archaea</taxon>
        <taxon>Methanobacteriati</taxon>
        <taxon>Methanobacteriota</taxon>
        <taxon>Stenosarchaea group</taxon>
        <taxon>Halobacteria</taxon>
        <taxon>Halobacteriales</taxon>
        <taxon>Haloferacaceae</taxon>
        <taxon>Haloferax</taxon>
    </lineage>
</organism>
<keyword evidence="4 6" id="KW-0408">Iron</keyword>
<dbReference type="SUPFAM" id="SSF54862">
    <property type="entry name" value="4Fe-4S ferredoxins"/>
    <property type="match status" value="1"/>
</dbReference>
<feature type="domain" description="4Fe-4S ferredoxin-type" evidence="9">
    <location>
        <begin position="37"/>
        <end position="66"/>
    </location>
</feature>
<keyword evidence="11" id="KW-1185">Reference proteome</keyword>
<keyword evidence="1 6" id="KW-0004">4Fe-4S</keyword>
<gene>
    <name evidence="10" type="ORF">AUR66_13845</name>
</gene>
<accession>A0A0W1SMK5</accession>
<evidence type="ECO:0000256" key="6">
    <source>
        <dbReference type="PIRNR" id="PIRNR000068"/>
    </source>
</evidence>
<dbReference type="InterPro" id="IPR009157">
    <property type="entry name" value="Fd_Zn-bd"/>
</dbReference>
<evidence type="ECO:0000256" key="2">
    <source>
        <dbReference type="ARBA" id="ARBA00022723"/>
    </source>
</evidence>
<dbReference type="PANTHER" id="PTHR43687">
    <property type="entry name" value="ADENYLYLSULFATE REDUCTASE, BETA SUBUNIT"/>
    <property type="match status" value="1"/>
</dbReference>
<evidence type="ECO:0000256" key="8">
    <source>
        <dbReference type="SAM" id="MobiDB-lite"/>
    </source>
</evidence>
<dbReference type="InterPro" id="IPR017900">
    <property type="entry name" value="4Fe4S_Fe_S_CS"/>
</dbReference>
<protein>
    <recommendedName>
        <fullName evidence="6">Zinc-containing ferredoxin</fullName>
    </recommendedName>
</protein>
<feature type="domain" description="4Fe-4S ferredoxin-type" evidence="9">
    <location>
        <begin position="75"/>
        <end position="104"/>
    </location>
</feature>
<dbReference type="EMBL" id="LOPV01000171">
    <property type="protein sequence ID" value="KTG27503.1"/>
    <property type="molecule type" value="Genomic_DNA"/>
</dbReference>
<keyword evidence="3 6" id="KW-0862">Zinc</keyword>
<comment type="function">
    <text evidence="6">Ferredoxins are iron-sulfur proteins that transfer electrons in a wide variety of metabolic reactions.</text>
</comment>
<feature type="binding site" evidence="7">
    <location>
        <position position="84"/>
    </location>
    <ligand>
        <name>[4Fe-4S] cluster</name>
        <dbReference type="ChEBI" id="CHEBI:49883"/>
    </ligand>
</feature>
<dbReference type="GO" id="GO:0009055">
    <property type="term" value="F:electron transfer activity"/>
    <property type="evidence" value="ECO:0007669"/>
    <property type="project" value="InterPro"/>
</dbReference>
<dbReference type="GO" id="GO:0051539">
    <property type="term" value="F:4 iron, 4 sulfur cluster binding"/>
    <property type="evidence" value="ECO:0007669"/>
    <property type="project" value="UniProtKB-KW"/>
</dbReference>
<dbReference type="InterPro" id="IPR050572">
    <property type="entry name" value="Fe-S_Ferredoxin"/>
</dbReference>